<dbReference type="PANTHER" id="PTHR21139">
    <property type="entry name" value="TRIOSEPHOSPHATE ISOMERASE"/>
    <property type="match status" value="1"/>
</dbReference>
<dbReference type="PROSITE" id="PS00171">
    <property type="entry name" value="TIM_1"/>
    <property type="match status" value="1"/>
</dbReference>
<dbReference type="InterPro" id="IPR035990">
    <property type="entry name" value="TIM_sf"/>
</dbReference>
<feature type="binding site" evidence="6">
    <location>
        <begin position="11"/>
        <end position="13"/>
    </location>
    <ligand>
        <name>substrate</name>
    </ligand>
</feature>
<dbReference type="NCBIfam" id="TIGR00419">
    <property type="entry name" value="tim"/>
    <property type="match status" value="1"/>
</dbReference>
<dbReference type="PROSITE" id="PS51440">
    <property type="entry name" value="TIM_2"/>
    <property type="match status" value="1"/>
</dbReference>
<evidence type="ECO:0000256" key="5">
    <source>
        <dbReference type="ARBA" id="ARBA00023235"/>
    </source>
</evidence>
<dbReference type="InterPro" id="IPR022896">
    <property type="entry name" value="TrioseP_Isoase_bac/euk"/>
</dbReference>
<dbReference type="HAMAP" id="MF_00147_B">
    <property type="entry name" value="TIM_B"/>
    <property type="match status" value="1"/>
</dbReference>
<evidence type="ECO:0000313" key="9">
    <source>
        <dbReference type="Proteomes" id="UP001430755"/>
    </source>
</evidence>
<evidence type="ECO:0000256" key="4">
    <source>
        <dbReference type="ARBA" id="ARBA00023152"/>
    </source>
</evidence>
<name>A0ABS9WGE8_9ACTN</name>
<dbReference type="InterPro" id="IPR013785">
    <property type="entry name" value="Aldolase_TIM"/>
</dbReference>
<dbReference type="Proteomes" id="UP001430755">
    <property type="component" value="Unassembled WGS sequence"/>
</dbReference>
<comment type="subunit">
    <text evidence="6 7">Homodimer.</text>
</comment>
<comment type="pathway">
    <text evidence="6 7">Carbohydrate degradation; glycolysis; D-glyceraldehyde 3-phosphate from glycerone phosphate: step 1/1.</text>
</comment>
<evidence type="ECO:0000256" key="2">
    <source>
        <dbReference type="ARBA" id="ARBA00022432"/>
    </source>
</evidence>
<gene>
    <name evidence="6 8" type="primary">tpiA</name>
    <name evidence="8" type="ORF">LPT13_05815</name>
</gene>
<dbReference type="RefSeq" id="WP_242164530.1">
    <property type="nucleotide sequence ID" value="NZ_JAJMLW010000002.1"/>
</dbReference>
<feature type="binding site" evidence="6">
    <location>
        <position position="219"/>
    </location>
    <ligand>
        <name>substrate</name>
    </ligand>
</feature>
<evidence type="ECO:0000256" key="3">
    <source>
        <dbReference type="ARBA" id="ARBA00022490"/>
    </source>
</evidence>
<feature type="active site" description="Proton acceptor" evidence="6">
    <location>
        <position position="173"/>
    </location>
</feature>
<dbReference type="Gene3D" id="3.20.20.70">
    <property type="entry name" value="Aldolase class I"/>
    <property type="match status" value="1"/>
</dbReference>
<keyword evidence="2 6" id="KW-0312">Gluconeogenesis</keyword>
<reference evidence="8" key="1">
    <citation type="submission" date="2021-11" db="EMBL/GenBank/DDBJ databases">
        <title>A Novel Adlercreutzia Species, isolated from a Allomyrina dichotoma larva feces.</title>
        <authorList>
            <person name="Suh M.K."/>
        </authorList>
    </citation>
    <scope>NUCLEOTIDE SEQUENCE</scope>
    <source>
        <strain evidence="8">JBNU-10</strain>
    </source>
</reference>
<keyword evidence="9" id="KW-1185">Reference proteome</keyword>
<evidence type="ECO:0000256" key="7">
    <source>
        <dbReference type="RuleBase" id="RU363013"/>
    </source>
</evidence>
<feature type="binding site" evidence="6">
    <location>
        <begin position="240"/>
        <end position="241"/>
    </location>
    <ligand>
        <name>substrate</name>
    </ligand>
</feature>
<keyword evidence="3 6" id="KW-0963">Cytoplasm</keyword>
<comment type="caution">
    <text evidence="8">The sequence shown here is derived from an EMBL/GenBank/DDBJ whole genome shotgun (WGS) entry which is preliminary data.</text>
</comment>
<dbReference type="SUPFAM" id="SSF51351">
    <property type="entry name" value="Triosephosphate isomerase (TIM)"/>
    <property type="match status" value="1"/>
</dbReference>
<comment type="similarity">
    <text evidence="1 6 7">Belongs to the triosephosphate isomerase family.</text>
</comment>
<dbReference type="CDD" id="cd00311">
    <property type="entry name" value="TIM"/>
    <property type="match status" value="1"/>
</dbReference>
<dbReference type="InterPro" id="IPR020861">
    <property type="entry name" value="Triosephosphate_isomerase_AS"/>
</dbReference>
<dbReference type="EMBL" id="JAJMLW010000002">
    <property type="protein sequence ID" value="MCI2241869.1"/>
    <property type="molecule type" value="Genomic_DNA"/>
</dbReference>
<feature type="active site" description="Electrophile" evidence="6">
    <location>
        <position position="101"/>
    </location>
</feature>
<dbReference type="EC" id="5.3.1.1" evidence="6 7"/>
<evidence type="ECO:0000256" key="6">
    <source>
        <dbReference type="HAMAP-Rule" id="MF_00147"/>
    </source>
</evidence>
<proteinExistence type="inferred from homology"/>
<dbReference type="PANTHER" id="PTHR21139:SF42">
    <property type="entry name" value="TRIOSEPHOSPHATE ISOMERASE"/>
    <property type="match status" value="1"/>
</dbReference>
<comment type="pathway">
    <text evidence="6 7">Carbohydrate biosynthesis; gluconeogenesis.</text>
</comment>
<comment type="subcellular location">
    <subcellularLocation>
        <location evidence="6 7">Cytoplasm</location>
    </subcellularLocation>
</comment>
<protein>
    <recommendedName>
        <fullName evidence="6 7">Triosephosphate isomerase</fullName>
        <shortName evidence="6">TIM</shortName>
        <shortName evidence="6">TPI</shortName>
        <ecNumber evidence="6 7">5.3.1.1</ecNumber>
    </recommendedName>
    <alternativeName>
        <fullName evidence="6">Triose-phosphate isomerase</fullName>
    </alternativeName>
</protein>
<comment type="function">
    <text evidence="6">Involved in the gluconeogenesis. Catalyzes stereospecifically the conversion of dihydroxyacetone phosphate (DHAP) to D-glyceraldehyde-3-phosphate (G3P).</text>
</comment>
<organism evidence="8 9">
    <name type="scientific">Adlercreutzia faecimuris</name>
    <dbReference type="NCBI Taxonomy" id="2897341"/>
    <lineage>
        <taxon>Bacteria</taxon>
        <taxon>Bacillati</taxon>
        <taxon>Actinomycetota</taxon>
        <taxon>Coriobacteriia</taxon>
        <taxon>Eggerthellales</taxon>
        <taxon>Eggerthellaceae</taxon>
        <taxon>Adlercreutzia</taxon>
    </lineage>
</organism>
<accession>A0ABS9WGE8</accession>
<keyword evidence="5 6" id="KW-0413">Isomerase</keyword>
<feature type="binding site" evidence="6">
    <location>
        <position position="179"/>
    </location>
    <ligand>
        <name>substrate</name>
    </ligand>
</feature>
<sequence>MTNRKPLIAGNWKMNNTVSEAVVLAQEISNGFEKDWAELVDVCVCPPSVDLKAVRGVFLFDHTKVAVGAQNVYFEPKGAFTGEISVDMLVEIGCEYCIIGHSERRELFGETNEGVNLKAKALIAGHVKPIVCVGESLAVRDEGTYLDFVRAQVRAAFAGIGAAEAADAVVAYEPIWAIGTGRTATPEQAEEVCAAIRATLAELFGEEVAEGMRVLYGGSMNEGNAALLLAMPDIDGGLIGGASLKAVSFLDIVKAAL</sequence>
<dbReference type="Pfam" id="PF00121">
    <property type="entry name" value="TIM"/>
    <property type="match status" value="1"/>
</dbReference>
<keyword evidence="4 6" id="KW-0324">Glycolysis</keyword>
<comment type="catalytic activity">
    <reaction evidence="6 7">
        <text>D-glyceraldehyde 3-phosphate = dihydroxyacetone phosphate</text>
        <dbReference type="Rhea" id="RHEA:18585"/>
        <dbReference type="ChEBI" id="CHEBI:57642"/>
        <dbReference type="ChEBI" id="CHEBI:59776"/>
        <dbReference type="EC" id="5.3.1.1"/>
    </reaction>
</comment>
<evidence type="ECO:0000313" key="8">
    <source>
        <dbReference type="EMBL" id="MCI2241869.1"/>
    </source>
</evidence>
<dbReference type="InterPro" id="IPR000652">
    <property type="entry name" value="Triosephosphate_isomerase"/>
</dbReference>
<evidence type="ECO:0000256" key="1">
    <source>
        <dbReference type="ARBA" id="ARBA00007422"/>
    </source>
</evidence>
<dbReference type="GO" id="GO:0004807">
    <property type="term" value="F:triose-phosphate isomerase activity"/>
    <property type="evidence" value="ECO:0007669"/>
    <property type="project" value="UniProtKB-EC"/>
</dbReference>